<protein>
    <submittedName>
        <fullName evidence="2">Uncharacterized protein</fullName>
    </submittedName>
</protein>
<keyword evidence="1" id="KW-0175">Coiled coil</keyword>
<feature type="non-terminal residue" evidence="2">
    <location>
        <position position="1"/>
    </location>
</feature>
<accession>A0A5J4PZB6</accession>
<evidence type="ECO:0000313" key="2">
    <source>
        <dbReference type="EMBL" id="KAA6314201.1"/>
    </source>
</evidence>
<reference evidence="2" key="1">
    <citation type="submission" date="2019-03" db="EMBL/GenBank/DDBJ databases">
        <title>Single cell metagenomics reveals metabolic interactions within the superorganism composed of flagellate Streblomastix strix and complex community of Bacteroidetes bacteria on its surface.</title>
        <authorList>
            <person name="Treitli S.C."/>
            <person name="Kolisko M."/>
            <person name="Husnik F."/>
            <person name="Keeling P."/>
            <person name="Hampl V."/>
        </authorList>
    </citation>
    <scope>NUCLEOTIDE SEQUENCE</scope>
    <source>
        <strain evidence="2">STM</strain>
    </source>
</reference>
<dbReference type="AlphaFoldDB" id="A0A5J4PZB6"/>
<organism evidence="2">
    <name type="scientific">termite gut metagenome</name>
    <dbReference type="NCBI Taxonomy" id="433724"/>
    <lineage>
        <taxon>unclassified sequences</taxon>
        <taxon>metagenomes</taxon>
        <taxon>organismal metagenomes</taxon>
    </lineage>
</organism>
<sequence length="120" mass="14423">IVAEAKSNLKKAFAQELKENKIFEFEFVIDDQKTYYSFNEFKSPRARETFAKYRQLEIDYRQQKDKLAALRDQYEYTNKAEQTQLTPGILDLEKRVHEMQEELDELAITVRYEEKNNSKN</sequence>
<gene>
    <name evidence="2" type="ORF">EZS27_035149</name>
</gene>
<evidence type="ECO:0000256" key="1">
    <source>
        <dbReference type="SAM" id="Coils"/>
    </source>
</evidence>
<name>A0A5J4PZB6_9ZZZZ</name>
<proteinExistence type="predicted"/>
<comment type="caution">
    <text evidence="2">The sequence shown here is derived from an EMBL/GenBank/DDBJ whole genome shotgun (WGS) entry which is preliminary data.</text>
</comment>
<feature type="coiled-coil region" evidence="1">
    <location>
        <begin position="53"/>
        <end position="116"/>
    </location>
</feature>
<dbReference type="EMBL" id="SNRY01005749">
    <property type="protein sequence ID" value="KAA6314201.1"/>
    <property type="molecule type" value="Genomic_DNA"/>
</dbReference>